<comment type="caution">
    <text evidence="1">The sequence shown here is derived from an EMBL/GenBank/DDBJ whole genome shotgun (WGS) entry which is preliminary data.</text>
</comment>
<sequence length="217" mass="24383">MLFDHRRQIFAGLLLGGGLIMGTAKATPQAAKEHRNEQAAQRVQDWQSLIAQSMHLSDAEKLKAVNAFFNQQVRFGEDQELWGQIDYWASPLETLELGAGDCEDFAIAKYYTLRLLGISEHSLRLVYTTLASTKQAHMVLGFWPGSGTTPLVLDNLNLEILPIAQRLDLQMQFAFGPAHLYRFEQSSLQVAGDIELLPHWQVLMARMKREGTGEVSL</sequence>
<dbReference type="EMBL" id="JAQJZJ010000002">
    <property type="protein sequence ID" value="MDA7085634.1"/>
    <property type="molecule type" value="Genomic_DNA"/>
</dbReference>
<dbReference type="InterPro" id="IPR038765">
    <property type="entry name" value="Papain-like_cys_pep_sf"/>
</dbReference>
<organism evidence="1 2">
    <name type="scientific">Pseudomonas aestuarii</name>
    <dbReference type="NCBI Taxonomy" id="3018340"/>
    <lineage>
        <taxon>Bacteria</taxon>
        <taxon>Pseudomonadati</taxon>
        <taxon>Pseudomonadota</taxon>
        <taxon>Gammaproteobacteria</taxon>
        <taxon>Pseudomonadales</taxon>
        <taxon>Pseudomonadaceae</taxon>
        <taxon>Pseudomonas</taxon>
    </lineage>
</organism>
<dbReference type="PANTHER" id="PTHR39327:SF1">
    <property type="entry name" value="BLR5470 PROTEIN"/>
    <property type="match status" value="1"/>
</dbReference>
<accession>A0ABT4XBS4</accession>
<dbReference type="SUPFAM" id="SSF54001">
    <property type="entry name" value="Cysteine proteinases"/>
    <property type="match status" value="1"/>
</dbReference>
<protein>
    <submittedName>
        <fullName evidence="1">Transglutaminase-like cysteine peptidase</fullName>
    </submittedName>
</protein>
<gene>
    <name evidence="1" type="ORF">PH586_04420</name>
</gene>
<keyword evidence="2" id="KW-1185">Reference proteome</keyword>
<dbReference type="Pfam" id="PF06035">
    <property type="entry name" value="Peptidase_C93"/>
    <property type="match status" value="1"/>
</dbReference>
<proteinExistence type="predicted"/>
<dbReference type="Gene3D" id="3.10.620.30">
    <property type="match status" value="1"/>
</dbReference>
<reference evidence="1 2" key="1">
    <citation type="submission" date="2023-01" db="EMBL/GenBank/DDBJ databases">
        <title>Pseudomonas SA3-5T sp. nov., isolated from tidal flat sediment.</title>
        <authorList>
            <person name="Kim H.S."/>
            <person name="Kim J.-S."/>
            <person name="Suh M.K."/>
            <person name="Eom M.K."/>
            <person name="Lee J.-S."/>
        </authorList>
    </citation>
    <scope>NUCLEOTIDE SEQUENCE [LARGE SCALE GENOMIC DNA]</scope>
    <source>
        <strain evidence="1 2">SA3-5</strain>
    </source>
</reference>
<dbReference type="Proteomes" id="UP001212042">
    <property type="component" value="Unassembled WGS sequence"/>
</dbReference>
<dbReference type="RefSeq" id="WP_271346563.1">
    <property type="nucleotide sequence ID" value="NZ_JAQJZJ010000002.1"/>
</dbReference>
<evidence type="ECO:0000313" key="1">
    <source>
        <dbReference type="EMBL" id="MDA7085634.1"/>
    </source>
</evidence>
<dbReference type="InterPro" id="IPR010319">
    <property type="entry name" value="Transglutaminase-like_Cys_pept"/>
</dbReference>
<dbReference type="PANTHER" id="PTHR39327">
    <property type="match status" value="1"/>
</dbReference>
<evidence type="ECO:0000313" key="2">
    <source>
        <dbReference type="Proteomes" id="UP001212042"/>
    </source>
</evidence>
<name>A0ABT4XBS4_9PSED</name>